<dbReference type="HAMAP" id="MF_00685">
    <property type="entry name" value="GlgB"/>
    <property type="match status" value="1"/>
</dbReference>
<dbReference type="Gene3D" id="3.20.20.80">
    <property type="entry name" value="Glycosidases"/>
    <property type="match status" value="1"/>
</dbReference>
<evidence type="ECO:0000256" key="11">
    <source>
        <dbReference type="PIRSR" id="PIRSR000463-1"/>
    </source>
</evidence>
<dbReference type="FunFam" id="2.60.40.1180:FF:000002">
    <property type="entry name" value="1,4-alpha-glucan branching enzyme GlgB"/>
    <property type="match status" value="1"/>
</dbReference>
<evidence type="ECO:0000256" key="10">
    <source>
        <dbReference type="HAMAP-Rule" id="MF_00685"/>
    </source>
</evidence>
<dbReference type="FunFam" id="3.20.20.80:FF:000003">
    <property type="entry name" value="1,4-alpha-glucan branching enzyme GlgB"/>
    <property type="match status" value="1"/>
</dbReference>
<feature type="domain" description="Glycosyl hydrolase family 13 catalytic" evidence="12">
    <location>
        <begin position="247"/>
        <end position="633"/>
    </location>
</feature>
<keyword evidence="9 10" id="KW-0119">Carbohydrate metabolism</keyword>
<evidence type="ECO:0000256" key="9">
    <source>
        <dbReference type="ARBA" id="ARBA00023277"/>
    </source>
</evidence>
<dbReference type="InterPro" id="IPR037439">
    <property type="entry name" value="Branching_enzy"/>
</dbReference>
<dbReference type="Pfam" id="PF02806">
    <property type="entry name" value="Alpha-amylase_C"/>
    <property type="match status" value="1"/>
</dbReference>
<dbReference type="CDD" id="cd11322">
    <property type="entry name" value="AmyAc_Glg_BE"/>
    <property type="match status" value="1"/>
</dbReference>
<dbReference type="SUPFAM" id="SSF81296">
    <property type="entry name" value="E set domains"/>
    <property type="match status" value="1"/>
</dbReference>
<name>A0A0A8K2Q1_9HYPH</name>
<comment type="catalytic activity">
    <reaction evidence="1 10">
        <text>Transfers a segment of a (1-&gt;4)-alpha-D-glucan chain to a primary hydroxy group in a similar glucan chain.</text>
        <dbReference type="EC" id="2.4.1.18"/>
    </reaction>
</comment>
<organism evidence="13 14">
    <name type="scientific">Methyloceanibacter caenitepidi</name>
    <dbReference type="NCBI Taxonomy" id="1384459"/>
    <lineage>
        <taxon>Bacteria</taxon>
        <taxon>Pseudomonadati</taxon>
        <taxon>Pseudomonadota</taxon>
        <taxon>Alphaproteobacteria</taxon>
        <taxon>Hyphomicrobiales</taxon>
        <taxon>Hyphomicrobiaceae</taxon>
        <taxon>Methyloceanibacter</taxon>
    </lineage>
</organism>
<dbReference type="Gene3D" id="2.60.40.10">
    <property type="entry name" value="Immunoglobulins"/>
    <property type="match status" value="1"/>
</dbReference>
<evidence type="ECO:0000313" key="14">
    <source>
        <dbReference type="Proteomes" id="UP000031643"/>
    </source>
</evidence>
<evidence type="ECO:0000256" key="2">
    <source>
        <dbReference type="ARBA" id="ARBA00002953"/>
    </source>
</evidence>
<dbReference type="SMART" id="SM00642">
    <property type="entry name" value="Aamy"/>
    <property type="match status" value="1"/>
</dbReference>
<dbReference type="InterPro" id="IPR044143">
    <property type="entry name" value="GlgB_N_E_set_prok"/>
</dbReference>
<dbReference type="NCBIfam" id="TIGR01515">
    <property type="entry name" value="branching_enzym"/>
    <property type="match status" value="1"/>
</dbReference>
<feature type="active site" description="Proton donor" evidence="10 11">
    <location>
        <position position="457"/>
    </location>
</feature>
<dbReference type="InterPro" id="IPR006407">
    <property type="entry name" value="GlgB"/>
</dbReference>
<dbReference type="KEGG" id="mcg:GL4_1329"/>
<dbReference type="HOGENOM" id="CLU_004245_3_2_5"/>
<dbReference type="OrthoDB" id="9800174at2"/>
<dbReference type="Pfam" id="PF00128">
    <property type="entry name" value="Alpha-amylase"/>
    <property type="match status" value="1"/>
</dbReference>
<dbReference type="SUPFAM" id="SSF51011">
    <property type="entry name" value="Glycosyl hydrolase domain"/>
    <property type="match status" value="1"/>
</dbReference>
<dbReference type="Pfam" id="PF02922">
    <property type="entry name" value="CBM_48"/>
    <property type="match status" value="1"/>
</dbReference>
<dbReference type="NCBIfam" id="NF003811">
    <property type="entry name" value="PRK05402.1"/>
    <property type="match status" value="1"/>
</dbReference>
<evidence type="ECO:0000256" key="1">
    <source>
        <dbReference type="ARBA" id="ARBA00000826"/>
    </source>
</evidence>
<feature type="active site" description="Nucleophile" evidence="10 11">
    <location>
        <position position="404"/>
    </location>
</feature>
<dbReference type="SUPFAM" id="SSF51445">
    <property type="entry name" value="(Trans)glycosidases"/>
    <property type="match status" value="1"/>
</dbReference>
<keyword evidence="8 10" id="KW-0320">Glycogen biosynthesis</keyword>
<dbReference type="Gene3D" id="2.60.40.1180">
    <property type="entry name" value="Golgi alpha-mannosidase II"/>
    <property type="match status" value="1"/>
</dbReference>
<keyword evidence="6 10" id="KW-0328">Glycosyltransferase</keyword>
<evidence type="ECO:0000313" key="13">
    <source>
        <dbReference type="EMBL" id="BAQ16787.1"/>
    </source>
</evidence>
<dbReference type="Proteomes" id="UP000031643">
    <property type="component" value="Chromosome"/>
</dbReference>
<dbReference type="InterPro" id="IPR013780">
    <property type="entry name" value="Glyco_hydro_b"/>
</dbReference>
<dbReference type="InterPro" id="IPR006048">
    <property type="entry name" value="A-amylase/branching_C"/>
</dbReference>
<evidence type="ECO:0000256" key="4">
    <source>
        <dbReference type="ARBA" id="ARBA00009000"/>
    </source>
</evidence>
<gene>
    <name evidence="10" type="primary">glgB</name>
    <name evidence="13" type="ORF">GL4_1329</name>
</gene>
<dbReference type="GO" id="GO:0005978">
    <property type="term" value="P:glycogen biosynthetic process"/>
    <property type="evidence" value="ECO:0007669"/>
    <property type="project" value="UniProtKB-UniRule"/>
</dbReference>
<dbReference type="InterPro" id="IPR006047">
    <property type="entry name" value="GH13_cat_dom"/>
</dbReference>
<accession>A0A0A8K2Q1</accession>
<proteinExistence type="inferred from homology"/>
<keyword evidence="5 10" id="KW-0321">Glycogen metabolism</keyword>
<dbReference type="AlphaFoldDB" id="A0A0A8K2Q1"/>
<dbReference type="EC" id="2.4.1.18" evidence="10"/>
<dbReference type="EMBL" id="AP014648">
    <property type="protein sequence ID" value="BAQ16787.1"/>
    <property type="molecule type" value="Genomic_DNA"/>
</dbReference>
<dbReference type="NCBIfam" id="NF008967">
    <property type="entry name" value="PRK12313.1"/>
    <property type="match status" value="1"/>
</dbReference>
<dbReference type="PANTHER" id="PTHR43651">
    <property type="entry name" value="1,4-ALPHA-GLUCAN-BRANCHING ENZYME"/>
    <property type="match status" value="1"/>
</dbReference>
<dbReference type="RefSeq" id="WP_045365782.1">
    <property type="nucleotide sequence ID" value="NZ_AP014648.1"/>
</dbReference>
<dbReference type="UniPathway" id="UPA00164"/>
<evidence type="ECO:0000256" key="6">
    <source>
        <dbReference type="ARBA" id="ARBA00022676"/>
    </source>
</evidence>
<evidence type="ECO:0000256" key="7">
    <source>
        <dbReference type="ARBA" id="ARBA00022679"/>
    </source>
</evidence>
<dbReference type="CDD" id="cd02855">
    <property type="entry name" value="E_set_GBE_prok_N"/>
    <property type="match status" value="1"/>
</dbReference>
<keyword evidence="7 10" id="KW-0808">Transferase</keyword>
<dbReference type="GO" id="GO:0003844">
    <property type="term" value="F:1,4-alpha-glucan branching enzyme activity"/>
    <property type="evidence" value="ECO:0007669"/>
    <property type="project" value="UniProtKB-UniRule"/>
</dbReference>
<dbReference type="InterPro" id="IPR054169">
    <property type="entry name" value="GlgB_N"/>
</dbReference>
<dbReference type="InterPro" id="IPR013783">
    <property type="entry name" value="Ig-like_fold"/>
</dbReference>
<dbReference type="GO" id="GO:0005829">
    <property type="term" value="C:cytosol"/>
    <property type="evidence" value="ECO:0007669"/>
    <property type="project" value="TreeGrafter"/>
</dbReference>
<dbReference type="InterPro" id="IPR004193">
    <property type="entry name" value="Glyco_hydro_13_N"/>
</dbReference>
<dbReference type="Pfam" id="PF22019">
    <property type="entry name" value="GlgB_N"/>
    <property type="match status" value="1"/>
</dbReference>
<dbReference type="FunFam" id="2.60.40.10:FF:000169">
    <property type="entry name" value="1,4-alpha-glucan branching enzyme GlgB"/>
    <property type="match status" value="1"/>
</dbReference>
<protein>
    <recommendedName>
        <fullName evidence="10">1,4-alpha-glucan branching enzyme GlgB</fullName>
        <ecNumber evidence="10">2.4.1.18</ecNumber>
    </recommendedName>
    <alternativeName>
        <fullName evidence="10">1,4-alpha-D-glucan:1,4-alpha-D-glucan 6-glucosyl-transferase</fullName>
    </alternativeName>
    <alternativeName>
        <fullName evidence="10">Alpha-(1-&gt;4)-glucan branching enzyme</fullName>
    </alternativeName>
    <alternativeName>
        <fullName evidence="10">Glycogen branching enzyme</fullName>
        <shortName evidence="10">BE</shortName>
    </alternativeName>
</protein>
<evidence type="ECO:0000256" key="5">
    <source>
        <dbReference type="ARBA" id="ARBA00022600"/>
    </source>
</evidence>
<sequence length="725" mass="80964">MPSQADMDAIARGEHGNPFAVLGLKRSRDGASVRAFLPDVDSVSAFDPETGEEIPLVRLHEAGFYGAKVPMTFTSAYLKRCVRDGETEEIDDSYRFGPILGELDLHLLGEGTHLRLYEKLGAHLIRHEGVEGVGFAVWAPNAARVSVVGPFNEWDGRRHVMRKRPEAGVWEIFVPGLEAGALYKYEILGPGNELLPLKSDPFGFQQELPPATASIVHPMPRRPAGGGAWRKNREAAQNIHAPISIYEVHLGSWMRGPGNDYLSYAELADKLIPYVQKLGFTHIELMPVSEFPFDGSWGYQPIGLFAPTSRFGTPEDFSDFVARFHAAGIGVMVDWVSAHFPTDAHGLGRFDGTALYEHEDPRLGFHKDWNTLIYNYGRREVMNFLLANALFWMERFGIDGLRVDAVASMLYLDYSREDGEWIPNKFGGNENLEAIAFLKRLNELVFAQEPGATTVAEESTAWPGVSRPTYVGGLGFGFKWNMGWMHDTLVYMQNEPVHRSHHQDKLTFGLLYAYSENFVLPLSHDEVVHGKGSLLNKMPGDRWQKFANLRAYFGFMWGHPGKKLLFMGGEFAQEAEWNHDQSLDWHLLADGMHGGVQKLIGDLNKLYRETPALHVYDTEARGFEWVDTTDNEASVISFLRLGNDGDAPALVVCNFTPVPRENYRVGVPSAGRWLERINTDCKLYGGSGVGNLGAVKADKVRCHGRPYSVKLTLPPLSTLILTLEA</sequence>
<evidence type="ECO:0000256" key="8">
    <source>
        <dbReference type="ARBA" id="ARBA00023056"/>
    </source>
</evidence>
<comment type="function">
    <text evidence="2 10">Catalyzes the formation of the alpha-1,6-glucosidic linkages in glycogen by scission of a 1,4-alpha-linked oligosaccharide from growing alpha-1,4-glucan chains and the subsequent attachment of the oligosaccharide to the alpha-1,6 position.</text>
</comment>
<comment type="subunit">
    <text evidence="10">Monomer.</text>
</comment>
<dbReference type="InterPro" id="IPR014756">
    <property type="entry name" value="Ig_E-set"/>
</dbReference>
<dbReference type="GO" id="GO:0043169">
    <property type="term" value="F:cation binding"/>
    <property type="evidence" value="ECO:0007669"/>
    <property type="project" value="InterPro"/>
</dbReference>
<evidence type="ECO:0000259" key="12">
    <source>
        <dbReference type="SMART" id="SM00642"/>
    </source>
</evidence>
<evidence type="ECO:0000256" key="3">
    <source>
        <dbReference type="ARBA" id="ARBA00004964"/>
    </source>
</evidence>
<dbReference type="STRING" id="1384459.GL4_1329"/>
<reference evidence="13 14" key="1">
    <citation type="submission" date="2014-09" db="EMBL/GenBank/DDBJ databases">
        <title>Genome sequencing of Methyloceanibacter caenitepidi Gela4.</title>
        <authorList>
            <person name="Takeuchi M."/>
            <person name="Susumu S."/>
            <person name="Kamagata Y."/>
            <person name="Oshima K."/>
            <person name="Hattori M."/>
            <person name="Iwasaki W."/>
        </authorList>
    </citation>
    <scope>NUCLEOTIDE SEQUENCE [LARGE SCALE GENOMIC DNA]</scope>
    <source>
        <strain evidence="13 14">Gela4</strain>
    </source>
</reference>
<keyword evidence="14" id="KW-1185">Reference proteome</keyword>
<comment type="pathway">
    <text evidence="3 10">Glycan biosynthesis; glycogen biosynthesis.</text>
</comment>
<dbReference type="GO" id="GO:0004553">
    <property type="term" value="F:hydrolase activity, hydrolyzing O-glycosyl compounds"/>
    <property type="evidence" value="ECO:0007669"/>
    <property type="project" value="InterPro"/>
</dbReference>
<comment type="similarity">
    <text evidence="4 10">Belongs to the glycosyl hydrolase 13 family. GlgB subfamily.</text>
</comment>
<dbReference type="PANTHER" id="PTHR43651:SF3">
    <property type="entry name" value="1,4-ALPHA-GLUCAN-BRANCHING ENZYME"/>
    <property type="match status" value="1"/>
</dbReference>
<dbReference type="InterPro" id="IPR017853">
    <property type="entry name" value="GH"/>
</dbReference>
<dbReference type="PIRSF" id="PIRSF000463">
    <property type="entry name" value="GlgB"/>
    <property type="match status" value="1"/>
</dbReference>